<feature type="transmembrane region" description="Helical" evidence="1">
    <location>
        <begin position="178"/>
        <end position="198"/>
    </location>
</feature>
<keyword evidence="1" id="KW-0812">Transmembrane</keyword>
<dbReference type="Pfam" id="PF06808">
    <property type="entry name" value="DctM"/>
    <property type="match status" value="1"/>
</dbReference>
<feature type="transmembrane region" description="Helical" evidence="1">
    <location>
        <begin position="227"/>
        <end position="247"/>
    </location>
</feature>
<feature type="transmembrane region" description="Helical" evidence="1">
    <location>
        <begin position="6"/>
        <end position="22"/>
    </location>
</feature>
<evidence type="ECO:0000313" key="3">
    <source>
        <dbReference type="EMBL" id="MBI3015777.1"/>
    </source>
</evidence>
<organism evidence="3 4">
    <name type="scientific">Tectimicrobiota bacterium</name>
    <dbReference type="NCBI Taxonomy" id="2528274"/>
    <lineage>
        <taxon>Bacteria</taxon>
        <taxon>Pseudomonadati</taxon>
        <taxon>Nitrospinota/Tectimicrobiota group</taxon>
        <taxon>Candidatus Tectimicrobiota</taxon>
    </lineage>
</organism>
<feature type="domain" description="TRAP C4-dicarboxylate transport system permease DctM subunit" evidence="2">
    <location>
        <begin position="17"/>
        <end position="420"/>
    </location>
</feature>
<evidence type="ECO:0000259" key="2">
    <source>
        <dbReference type="Pfam" id="PF06808"/>
    </source>
</evidence>
<proteinExistence type="predicted"/>
<reference evidence="3" key="1">
    <citation type="submission" date="2020-07" db="EMBL/GenBank/DDBJ databases">
        <title>Huge and variable diversity of episymbiotic CPR bacteria and DPANN archaea in groundwater ecosystems.</title>
        <authorList>
            <person name="He C.Y."/>
            <person name="Keren R."/>
            <person name="Whittaker M."/>
            <person name="Farag I.F."/>
            <person name="Doudna J."/>
            <person name="Cate J.H.D."/>
            <person name="Banfield J.F."/>
        </authorList>
    </citation>
    <scope>NUCLEOTIDE SEQUENCE</scope>
    <source>
        <strain evidence="3">NC_groundwater_717_Ag_S-0.2um_59_8</strain>
    </source>
</reference>
<accession>A0A932GR97</accession>
<keyword evidence="1" id="KW-0472">Membrane</keyword>
<feature type="transmembrane region" description="Helical" evidence="1">
    <location>
        <begin position="324"/>
        <end position="357"/>
    </location>
</feature>
<feature type="transmembrane region" description="Helical" evidence="1">
    <location>
        <begin position="253"/>
        <end position="271"/>
    </location>
</feature>
<feature type="transmembrane region" description="Helical" evidence="1">
    <location>
        <begin position="29"/>
        <end position="49"/>
    </location>
</feature>
<sequence length="438" mass="47206">MSETTEILIQIAAIIATFIYGFRTKLPVGITMILSSLVVALVAGFGIPLQHVVEGSFYFLELMSWLITGMVFIKVMEATGALDAITRYLMYKFYAYPSLLLCALAVIVMFPAMITGSTPVAVLSTGVLVAPMLLRMGIPKLETAAIIGMTALLGQSAPPVNVMIMIIATSTFMPYEGFMIPLALTTFPLAFFSAIYLGRKYVSSQELRKLVDVDVEEKRFPAGWKMLVLFLPLIVLTVLMVLPLTFPFAWPDLGLPLDFMLSAFVGLFTGLKRVKFSAVSLETARESFVVMSLFVGMGVFVHIMSLTGVKGFLGMTAVALPKNLLYLSTAIAPALLGGPIVPFGVAAILGPPIVLAFSAQNAVITTTGLSLFLSLGCLFPPTALSSLFAAQITGVENYLLVTKRCWFPALVNAIVAFLVIYYADGIAQFLGYFGVAVK</sequence>
<evidence type="ECO:0000256" key="1">
    <source>
        <dbReference type="SAM" id="Phobius"/>
    </source>
</evidence>
<keyword evidence="1" id="KW-1133">Transmembrane helix</keyword>
<name>A0A932GR97_UNCTE</name>
<feature type="transmembrane region" description="Helical" evidence="1">
    <location>
        <begin position="283"/>
        <end position="304"/>
    </location>
</feature>
<feature type="transmembrane region" description="Helical" evidence="1">
    <location>
        <begin position="120"/>
        <end position="138"/>
    </location>
</feature>
<dbReference type="EMBL" id="JACPSX010000234">
    <property type="protein sequence ID" value="MBI3015777.1"/>
    <property type="molecule type" value="Genomic_DNA"/>
</dbReference>
<protein>
    <submittedName>
        <fullName evidence="3">TRAP transporter large permease subunit</fullName>
    </submittedName>
</protein>
<feature type="transmembrane region" description="Helical" evidence="1">
    <location>
        <begin position="369"/>
        <end position="390"/>
    </location>
</feature>
<dbReference type="Proteomes" id="UP000741360">
    <property type="component" value="Unassembled WGS sequence"/>
</dbReference>
<dbReference type="InterPro" id="IPR010656">
    <property type="entry name" value="DctM"/>
</dbReference>
<feature type="transmembrane region" description="Helical" evidence="1">
    <location>
        <begin position="93"/>
        <end position="114"/>
    </location>
</feature>
<comment type="caution">
    <text evidence="3">The sequence shown here is derived from an EMBL/GenBank/DDBJ whole genome shotgun (WGS) entry which is preliminary data.</text>
</comment>
<dbReference type="AlphaFoldDB" id="A0A932GR97"/>
<gene>
    <name evidence="3" type="ORF">HYY65_12140</name>
</gene>
<evidence type="ECO:0000313" key="4">
    <source>
        <dbReference type="Proteomes" id="UP000741360"/>
    </source>
</evidence>
<feature type="transmembrane region" description="Helical" evidence="1">
    <location>
        <begin position="410"/>
        <end position="435"/>
    </location>
</feature>
<feature type="transmembrane region" description="Helical" evidence="1">
    <location>
        <begin position="150"/>
        <end position="172"/>
    </location>
</feature>